<protein>
    <submittedName>
        <fullName evidence="8">PTS glucose transporter subunit IIA</fullName>
    </submittedName>
</protein>
<accession>A0ABS1T6A3</accession>
<dbReference type="Gene3D" id="2.70.70.10">
    <property type="entry name" value="Glucose Permease (Domain IIA)"/>
    <property type="match status" value="1"/>
</dbReference>
<dbReference type="InterPro" id="IPR001127">
    <property type="entry name" value="PTS_EIIA_1_perm"/>
</dbReference>
<keyword evidence="9" id="KW-1185">Reference proteome</keyword>
<keyword evidence="5" id="KW-0598">Phosphotransferase system</keyword>
<dbReference type="InterPro" id="IPR011055">
    <property type="entry name" value="Dup_hybrid_motif"/>
</dbReference>
<evidence type="ECO:0000259" key="7">
    <source>
        <dbReference type="PROSITE" id="PS51093"/>
    </source>
</evidence>
<dbReference type="EMBL" id="JAESWC010000002">
    <property type="protein sequence ID" value="MBL4934873.1"/>
    <property type="molecule type" value="Genomic_DNA"/>
</dbReference>
<dbReference type="PANTHER" id="PTHR45008:SF1">
    <property type="entry name" value="PTS SYSTEM GLUCOSE-SPECIFIC EIIA COMPONENT"/>
    <property type="match status" value="1"/>
</dbReference>
<evidence type="ECO:0000256" key="2">
    <source>
        <dbReference type="ARBA" id="ARBA00022448"/>
    </source>
</evidence>
<evidence type="ECO:0000256" key="4">
    <source>
        <dbReference type="ARBA" id="ARBA00022679"/>
    </source>
</evidence>
<keyword evidence="3 8" id="KW-0762">Sugar transport</keyword>
<dbReference type="RefSeq" id="WP_202747513.1">
    <property type="nucleotide sequence ID" value="NZ_JAESWC010000002.1"/>
</dbReference>
<keyword evidence="6" id="KW-0418">Kinase</keyword>
<organism evidence="8 9">
    <name type="scientific">Clostridium rhizosphaerae</name>
    <dbReference type="NCBI Taxonomy" id="2803861"/>
    <lineage>
        <taxon>Bacteria</taxon>
        <taxon>Bacillati</taxon>
        <taxon>Bacillota</taxon>
        <taxon>Clostridia</taxon>
        <taxon>Eubacteriales</taxon>
        <taxon>Clostridiaceae</taxon>
        <taxon>Clostridium</taxon>
    </lineage>
</organism>
<evidence type="ECO:0000256" key="6">
    <source>
        <dbReference type="ARBA" id="ARBA00022777"/>
    </source>
</evidence>
<feature type="domain" description="PTS EIIA type-1" evidence="7">
    <location>
        <begin position="23"/>
        <end position="126"/>
    </location>
</feature>
<proteinExistence type="predicted"/>
<sequence>MNDTIKLVMPVDGEVLPLSEVQDYLFSKRIIGEGLAINPKDNFIISPVEGEITLVYDTKHAIVLKTKEGLQILIHVGIDSVKLEGRGLATYVKVGDKVSKGDKLMFFDKDFLEKKASSITPIIITNPELVESFDINYKASKCGDTLLVIKLK</sequence>
<evidence type="ECO:0000256" key="1">
    <source>
        <dbReference type="ARBA" id="ARBA00004496"/>
    </source>
</evidence>
<comment type="subcellular location">
    <subcellularLocation>
        <location evidence="1">Cytoplasm</location>
    </subcellularLocation>
</comment>
<name>A0ABS1T6A3_9CLOT</name>
<dbReference type="SUPFAM" id="SSF51261">
    <property type="entry name" value="Duplicated hybrid motif"/>
    <property type="match status" value="1"/>
</dbReference>
<evidence type="ECO:0000313" key="9">
    <source>
        <dbReference type="Proteomes" id="UP000632377"/>
    </source>
</evidence>
<keyword evidence="4" id="KW-0808">Transferase</keyword>
<comment type="caution">
    <text evidence="8">The sequence shown here is derived from an EMBL/GenBank/DDBJ whole genome shotgun (WGS) entry which is preliminary data.</text>
</comment>
<evidence type="ECO:0000256" key="5">
    <source>
        <dbReference type="ARBA" id="ARBA00022683"/>
    </source>
</evidence>
<evidence type="ECO:0000256" key="3">
    <source>
        <dbReference type="ARBA" id="ARBA00022597"/>
    </source>
</evidence>
<dbReference type="Pfam" id="PF00358">
    <property type="entry name" value="PTS_EIIA_1"/>
    <property type="match status" value="1"/>
</dbReference>
<evidence type="ECO:0000313" key="8">
    <source>
        <dbReference type="EMBL" id="MBL4934873.1"/>
    </source>
</evidence>
<dbReference type="PANTHER" id="PTHR45008">
    <property type="entry name" value="PTS SYSTEM GLUCOSE-SPECIFIC EIIA COMPONENT"/>
    <property type="match status" value="1"/>
</dbReference>
<reference evidence="8 9" key="1">
    <citation type="submission" date="2021-01" db="EMBL/GenBank/DDBJ databases">
        <title>Genome public.</title>
        <authorList>
            <person name="Liu C."/>
            <person name="Sun Q."/>
        </authorList>
    </citation>
    <scope>NUCLEOTIDE SEQUENCE [LARGE SCALE GENOMIC DNA]</scope>
    <source>
        <strain evidence="8 9">YIM B02515</strain>
    </source>
</reference>
<dbReference type="Proteomes" id="UP000632377">
    <property type="component" value="Unassembled WGS sequence"/>
</dbReference>
<dbReference type="PROSITE" id="PS51093">
    <property type="entry name" value="PTS_EIIA_TYPE_1"/>
    <property type="match status" value="1"/>
</dbReference>
<gene>
    <name evidence="8" type="ORF">JK636_03775</name>
</gene>
<keyword evidence="2" id="KW-0813">Transport</keyword>
<dbReference type="InterPro" id="IPR050890">
    <property type="entry name" value="PTS_EIIA_component"/>
</dbReference>
<dbReference type="NCBIfam" id="TIGR00830">
    <property type="entry name" value="PTBA"/>
    <property type="match status" value="1"/>
</dbReference>